<dbReference type="PANTHER" id="PTHR35788">
    <property type="entry name" value="EXPORTED PROTEIN-RELATED"/>
    <property type="match status" value="1"/>
</dbReference>
<dbReference type="PANTHER" id="PTHR35788:SF1">
    <property type="entry name" value="EXPORTED PROTEIN"/>
    <property type="match status" value="1"/>
</dbReference>
<keyword evidence="2" id="KW-0472">Membrane</keyword>
<dbReference type="EMBL" id="CP134879">
    <property type="protein sequence ID" value="WNM25111.1"/>
    <property type="molecule type" value="Genomic_DNA"/>
</dbReference>
<feature type="region of interest" description="Disordered" evidence="1">
    <location>
        <begin position="1"/>
        <end position="59"/>
    </location>
</feature>
<dbReference type="InterPro" id="IPR007391">
    <property type="entry name" value="Vancomycin_resist_VanW"/>
</dbReference>
<dbReference type="Pfam" id="PF04294">
    <property type="entry name" value="VanW"/>
    <property type="match status" value="1"/>
</dbReference>
<dbReference type="Proteomes" id="UP001304125">
    <property type="component" value="Chromosome"/>
</dbReference>
<name>A0AA96JAV4_9MICO</name>
<feature type="region of interest" description="Disordered" evidence="1">
    <location>
        <begin position="71"/>
        <end position="209"/>
    </location>
</feature>
<feature type="compositionally biased region" description="Basic and acidic residues" evidence="1">
    <location>
        <begin position="7"/>
        <end position="20"/>
    </location>
</feature>
<feature type="compositionally biased region" description="Basic and acidic residues" evidence="1">
    <location>
        <begin position="111"/>
        <end position="125"/>
    </location>
</feature>
<protein>
    <submittedName>
        <fullName evidence="3">VanW family protein</fullName>
    </submittedName>
</protein>
<organism evidence="3 4">
    <name type="scientific">Demequina capsici</name>
    <dbReference type="NCBI Taxonomy" id="3075620"/>
    <lineage>
        <taxon>Bacteria</taxon>
        <taxon>Bacillati</taxon>
        <taxon>Actinomycetota</taxon>
        <taxon>Actinomycetes</taxon>
        <taxon>Micrococcales</taxon>
        <taxon>Demequinaceae</taxon>
        <taxon>Demequina</taxon>
    </lineage>
</organism>
<feature type="compositionally biased region" description="Low complexity" evidence="1">
    <location>
        <begin position="78"/>
        <end position="89"/>
    </location>
</feature>
<evidence type="ECO:0000313" key="3">
    <source>
        <dbReference type="EMBL" id="WNM25111.1"/>
    </source>
</evidence>
<proteinExistence type="predicted"/>
<feature type="compositionally biased region" description="Pro residues" evidence="1">
    <location>
        <begin position="153"/>
        <end position="163"/>
    </location>
</feature>
<feature type="compositionally biased region" description="Acidic residues" evidence="1">
    <location>
        <begin position="126"/>
        <end position="136"/>
    </location>
</feature>
<dbReference type="RefSeq" id="WP_313499814.1">
    <property type="nucleotide sequence ID" value="NZ_CP134879.1"/>
</dbReference>
<evidence type="ECO:0000256" key="2">
    <source>
        <dbReference type="SAM" id="Phobius"/>
    </source>
</evidence>
<feature type="transmembrane region" description="Helical" evidence="2">
    <location>
        <begin position="213"/>
        <end position="232"/>
    </location>
</feature>
<sequence>MSRRRRLQNEQQRRAVEARRRSVAGRRLRASAAQHPGARPDDDAVTVDAAAGSLPDDDAVTVDAAVTAPRMVSPYLQPASAAAVASTAEPEAEAEPEVEQQPDAAAEFEPEPDHAAEPESEREPEAAAEFDPEPEPEPASAPEVEPEVEPAPQSEPEPEPAPDAAPEFVPEPAAEPERESLYAELAAPDEEPLPEFLTREPEPPRPPRRWPRVVGLAIVVLALLYVIAQAAVADRIPRGAEALGVQIGGMSADEATTALTPAADSANAAPVSLTVGNASYVTFPTRLGVSVDVTATVSAYTGFTLSPARLWEHVAGVGELSPALAVDDQSMGTASTAAASVLASDARDAQVTIVDGVAQAIAGTQQVTVAAGDVRDAVLGQWPASSVTVPATFADPELGIDDATAYATALNSGPLATDVSLTWDGGEATVPAQEVADNASVDVVDGAYQLEVDGRSIAPALIKEHPELEIDPVDASVSFDSSHQIVIDEGAPGLTVDGGALGDVIVSAVSGGGGAGEMPFVATQAQRNADSLHVADLAQIVSSFDTPLTNEPVRTQNLVVAAAHVADTIIEPGEQFNLHDVLSPITAEEGYQDAHVIVNGILTEGIGGGLSQMATTSYNAAYLAGYQIDAHRPHSVWFTRYPAGRESTIYGTQINMVFTNDTPYALVMNSYVEGGRLHVDIWSTPYYTVQTQASDKTNVVQPGVKKLTSSSCSPKSAGQAGFTITNYRQVFLNGDQVKDESYTWTYAPDDAIECTSSSASTNAGTAD</sequence>
<feature type="compositionally biased region" description="Acidic residues" evidence="1">
    <location>
        <begin position="90"/>
        <end position="110"/>
    </location>
</feature>
<accession>A0AA96JAV4</accession>
<dbReference type="InterPro" id="IPR052913">
    <property type="entry name" value="Glycopeptide_resist_protein"/>
</dbReference>
<keyword evidence="2" id="KW-0812">Transmembrane</keyword>
<keyword evidence="2" id="KW-1133">Transmembrane helix</keyword>
<evidence type="ECO:0000256" key="1">
    <source>
        <dbReference type="SAM" id="MobiDB-lite"/>
    </source>
</evidence>
<evidence type="ECO:0000313" key="4">
    <source>
        <dbReference type="Proteomes" id="UP001304125"/>
    </source>
</evidence>
<reference evidence="3 4" key="1">
    <citation type="submission" date="2023-09" db="EMBL/GenBank/DDBJ databases">
        <title>Demequina sp. a novel bacteria isolated from Capsicum annuum.</title>
        <authorList>
            <person name="Humaira Z."/>
            <person name="Lee J."/>
            <person name="Cho D."/>
        </authorList>
    </citation>
    <scope>NUCLEOTIDE SEQUENCE [LARGE SCALE GENOMIC DNA]</scope>
    <source>
        <strain evidence="3 4">OYTSA14</strain>
    </source>
</reference>
<dbReference type="AlphaFoldDB" id="A0AA96JAV4"/>
<gene>
    <name evidence="3" type="ORF">RN606_02900</name>
</gene>
<keyword evidence="4" id="KW-1185">Reference proteome</keyword>